<comment type="similarity">
    <text evidence="1">Belongs to the enoyl-CoA hydratase/isomerase family.</text>
</comment>
<dbReference type="EMBL" id="JACHGN010000001">
    <property type="protein sequence ID" value="MBB5130820.1"/>
    <property type="molecule type" value="Genomic_DNA"/>
</dbReference>
<evidence type="ECO:0000313" key="3">
    <source>
        <dbReference type="EMBL" id="MBB5130820.1"/>
    </source>
</evidence>
<sequence>MRIFKDLAELKAAKGEHLGYTEWRTVSQEQVNQFADATDDHQWIHVDVEKAKSGPFGGTIAHGYLSLALLPSFMTELFRVGGLKMGINYGLNKVRFPSPVPVGSRIRAGAEILDVKGTPSGTLSILRLTVEVEGAKRPACVAESLSLYVPADDDPSPESATSSE</sequence>
<dbReference type="Gene3D" id="3.10.129.10">
    <property type="entry name" value="Hotdog Thioesterase"/>
    <property type="match status" value="1"/>
</dbReference>
<feature type="domain" description="MaoC-like" evidence="2">
    <location>
        <begin position="13"/>
        <end position="116"/>
    </location>
</feature>
<dbReference type="AlphaFoldDB" id="A0A840P058"/>
<keyword evidence="4" id="KW-1185">Reference proteome</keyword>
<evidence type="ECO:0000313" key="4">
    <source>
        <dbReference type="Proteomes" id="UP000578449"/>
    </source>
</evidence>
<protein>
    <submittedName>
        <fullName evidence="3">Acyl dehydratase</fullName>
    </submittedName>
</protein>
<dbReference type="PANTHER" id="PTHR42993">
    <property type="entry name" value="MAOC-LIKE DEHYDRATASE DOMAIN-CONTAINING PROTEIN"/>
    <property type="match status" value="1"/>
</dbReference>
<name>A0A840P058_9ACTN</name>
<dbReference type="PANTHER" id="PTHR42993:SF1">
    <property type="entry name" value="MAOC-LIKE DEHYDRATASE DOMAIN-CONTAINING PROTEIN"/>
    <property type="match status" value="1"/>
</dbReference>
<evidence type="ECO:0000259" key="2">
    <source>
        <dbReference type="Pfam" id="PF01575"/>
    </source>
</evidence>
<dbReference type="Pfam" id="PF01575">
    <property type="entry name" value="MaoC_dehydratas"/>
    <property type="match status" value="1"/>
</dbReference>
<proteinExistence type="inferred from homology"/>
<comment type="caution">
    <text evidence="3">The sequence shown here is derived from an EMBL/GenBank/DDBJ whole genome shotgun (WGS) entry which is preliminary data.</text>
</comment>
<organism evidence="3 4">
    <name type="scientific">Thermocatellispora tengchongensis</name>
    <dbReference type="NCBI Taxonomy" id="1073253"/>
    <lineage>
        <taxon>Bacteria</taxon>
        <taxon>Bacillati</taxon>
        <taxon>Actinomycetota</taxon>
        <taxon>Actinomycetes</taxon>
        <taxon>Streptosporangiales</taxon>
        <taxon>Streptosporangiaceae</taxon>
        <taxon>Thermocatellispora</taxon>
    </lineage>
</organism>
<gene>
    <name evidence="3" type="ORF">HNP84_000508</name>
</gene>
<dbReference type="SUPFAM" id="SSF54637">
    <property type="entry name" value="Thioesterase/thiol ester dehydrase-isomerase"/>
    <property type="match status" value="1"/>
</dbReference>
<dbReference type="InterPro" id="IPR029069">
    <property type="entry name" value="HotDog_dom_sf"/>
</dbReference>
<reference evidence="3 4" key="1">
    <citation type="submission" date="2020-08" db="EMBL/GenBank/DDBJ databases">
        <title>Genomic Encyclopedia of Type Strains, Phase IV (KMG-IV): sequencing the most valuable type-strain genomes for metagenomic binning, comparative biology and taxonomic classification.</title>
        <authorList>
            <person name="Goeker M."/>
        </authorList>
    </citation>
    <scope>NUCLEOTIDE SEQUENCE [LARGE SCALE GENOMIC DNA]</scope>
    <source>
        <strain evidence="3 4">DSM 45615</strain>
    </source>
</reference>
<dbReference type="CDD" id="cd03450">
    <property type="entry name" value="NodN"/>
    <property type="match status" value="1"/>
</dbReference>
<evidence type="ECO:0000256" key="1">
    <source>
        <dbReference type="ARBA" id="ARBA00005254"/>
    </source>
</evidence>
<dbReference type="RefSeq" id="WP_185047646.1">
    <property type="nucleotide sequence ID" value="NZ_BAABIX010000013.1"/>
</dbReference>
<accession>A0A840P058</accession>
<dbReference type="InterPro" id="IPR039375">
    <property type="entry name" value="NodN-like"/>
</dbReference>
<dbReference type="InterPro" id="IPR002539">
    <property type="entry name" value="MaoC-like_dom"/>
</dbReference>
<dbReference type="Proteomes" id="UP000578449">
    <property type="component" value="Unassembled WGS sequence"/>
</dbReference>